<evidence type="ECO:0000313" key="3">
    <source>
        <dbReference type="Proteomes" id="UP001165190"/>
    </source>
</evidence>
<dbReference type="PROSITE" id="PS50878">
    <property type="entry name" value="RT_POL"/>
    <property type="match status" value="1"/>
</dbReference>
<dbReference type="InterPro" id="IPR043128">
    <property type="entry name" value="Rev_trsase/Diguanyl_cyclase"/>
</dbReference>
<dbReference type="CDD" id="cd01647">
    <property type="entry name" value="RT_LTR"/>
    <property type="match status" value="1"/>
</dbReference>
<dbReference type="InterPro" id="IPR051320">
    <property type="entry name" value="Viral_Replic_Matur_Polypro"/>
</dbReference>
<dbReference type="Proteomes" id="UP001165190">
    <property type="component" value="Unassembled WGS sequence"/>
</dbReference>
<dbReference type="PANTHER" id="PTHR33064">
    <property type="entry name" value="POL PROTEIN"/>
    <property type="match status" value="1"/>
</dbReference>
<gene>
    <name evidence="2" type="ORF">HRI_000732000</name>
</gene>
<keyword evidence="3" id="KW-1185">Reference proteome</keyword>
<name>A0A9W7H407_HIBTR</name>
<dbReference type="Gene3D" id="3.30.70.270">
    <property type="match status" value="2"/>
</dbReference>
<reference evidence="2" key="1">
    <citation type="submission" date="2023-05" db="EMBL/GenBank/DDBJ databases">
        <title>Genome and transcriptome analyses reveal genes involved in the formation of fine ridges on petal epidermal cells in Hibiscus trionum.</title>
        <authorList>
            <person name="Koshimizu S."/>
            <person name="Masuda S."/>
            <person name="Ishii T."/>
            <person name="Shirasu K."/>
            <person name="Hoshino A."/>
            <person name="Arita M."/>
        </authorList>
    </citation>
    <scope>NUCLEOTIDE SEQUENCE</scope>
    <source>
        <strain evidence="2">Hamamatsu line</strain>
    </source>
</reference>
<dbReference type="AlphaFoldDB" id="A0A9W7H407"/>
<dbReference type="PANTHER" id="PTHR33064:SF37">
    <property type="entry name" value="RIBONUCLEASE H"/>
    <property type="match status" value="1"/>
</dbReference>
<proteinExistence type="predicted"/>
<accession>A0A9W7H407</accession>
<feature type="domain" description="Reverse transcriptase" evidence="1">
    <location>
        <begin position="1"/>
        <end position="82"/>
    </location>
</feature>
<dbReference type="SUPFAM" id="SSF56672">
    <property type="entry name" value="DNA/RNA polymerases"/>
    <property type="match status" value="1"/>
</dbReference>
<dbReference type="InterPro" id="IPR000477">
    <property type="entry name" value="RT_dom"/>
</dbReference>
<dbReference type="EMBL" id="BSYR01000009">
    <property type="protein sequence ID" value="GMI70627.1"/>
    <property type="molecule type" value="Genomic_DNA"/>
</dbReference>
<evidence type="ECO:0000259" key="1">
    <source>
        <dbReference type="PROSITE" id="PS50878"/>
    </source>
</evidence>
<dbReference type="FunFam" id="3.30.70.270:FF:000003">
    <property type="entry name" value="Transposon Ty3-G Gag-Pol polyprotein"/>
    <property type="match status" value="1"/>
</dbReference>
<organism evidence="2 3">
    <name type="scientific">Hibiscus trionum</name>
    <name type="common">Flower of an hour</name>
    <dbReference type="NCBI Taxonomy" id="183268"/>
    <lineage>
        <taxon>Eukaryota</taxon>
        <taxon>Viridiplantae</taxon>
        <taxon>Streptophyta</taxon>
        <taxon>Embryophyta</taxon>
        <taxon>Tracheophyta</taxon>
        <taxon>Spermatophyta</taxon>
        <taxon>Magnoliopsida</taxon>
        <taxon>eudicotyledons</taxon>
        <taxon>Gunneridae</taxon>
        <taxon>Pentapetalae</taxon>
        <taxon>rosids</taxon>
        <taxon>malvids</taxon>
        <taxon>Malvales</taxon>
        <taxon>Malvaceae</taxon>
        <taxon>Malvoideae</taxon>
        <taxon>Hibiscus</taxon>
    </lineage>
</organism>
<dbReference type="Pfam" id="PF00078">
    <property type="entry name" value="RVT_1"/>
    <property type="match status" value="1"/>
</dbReference>
<protein>
    <recommendedName>
        <fullName evidence="1">Reverse transcriptase domain-containing protein</fullName>
    </recommendedName>
</protein>
<sequence length="152" mass="17599">MPFGLTNTPATFQSLMNKVFKEKLRKSMLVFFDDILVYSVDWETHLQHLREVLHILRNNSLFANMKKCCFGAEEIEYLGYVISKGVIAIDKTKVESILQWPIPNSLKELRGFLGLSGYYRRFIKGYGLIAKPLTNQLKKGAWSWGEEENEAF</sequence>
<comment type="caution">
    <text evidence="2">The sequence shown here is derived from an EMBL/GenBank/DDBJ whole genome shotgun (WGS) entry which is preliminary data.</text>
</comment>
<dbReference type="OrthoDB" id="1002013at2759"/>
<evidence type="ECO:0000313" key="2">
    <source>
        <dbReference type="EMBL" id="GMI70627.1"/>
    </source>
</evidence>
<dbReference type="InterPro" id="IPR043502">
    <property type="entry name" value="DNA/RNA_pol_sf"/>
</dbReference>